<evidence type="ECO:0000313" key="2">
    <source>
        <dbReference type="Proteomes" id="UP000704712"/>
    </source>
</evidence>
<dbReference type="EMBL" id="JAACNO010002050">
    <property type="protein sequence ID" value="KAF4135839.1"/>
    <property type="molecule type" value="Genomic_DNA"/>
</dbReference>
<gene>
    <name evidence="1" type="ORF">GN958_ATG14972</name>
</gene>
<dbReference type="AlphaFoldDB" id="A0A8S9U965"/>
<organism evidence="1 2">
    <name type="scientific">Phytophthora infestans</name>
    <name type="common">Potato late blight agent</name>
    <name type="synonym">Botrytis infestans</name>
    <dbReference type="NCBI Taxonomy" id="4787"/>
    <lineage>
        <taxon>Eukaryota</taxon>
        <taxon>Sar</taxon>
        <taxon>Stramenopiles</taxon>
        <taxon>Oomycota</taxon>
        <taxon>Peronosporomycetes</taxon>
        <taxon>Peronosporales</taxon>
        <taxon>Peronosporaceae</taxon>
        <taxon>Phytophthora</taxon>
    </lineage>
</organism>
<name>A0A8S9U965_PHYIN</name>
<comment type="caution">
    <text evidence="1">The sequence shown here is derived from an EMBL/GenBank/DDBJ whole genome shotgun (WGS) entry which is preliminary data.</text>
</comment>
<evidence type="ECO:0000313" key="1">
    <source>
        <dbReference type="EMBL" id="KAF4135839.1"/>
    </source>
</evidence>
<dbReference type="Proteomes" id="UP000704712">
    <property type="component" value="Unassembled WGS sequence"/>
</dbReference>
<reference evidence="1" key="1">
    <citation type="submission" date="2020-03" db="EMBL/GenBank/DDBJ databases">
        <title>Hybrid Assembly of Korean Phytophthora infestans isolates.</title>
        <authorList>
            <person name="Prokchorchik M."/>
            <person name="Lee Y."/>
            <person name="Seo J."/>
            <person name="Cho J.-H."/>
            <person name="Park Y.-E."/>
            <person name="Jang D.-C."/>
            <person name="Im J.-S."/>
            <person name="Choi J.-G."/>
            <person name="Park H.-J."/>
            <person name="Lee G.-B."/>
            <person name="Lee Y.-G."/>
            <person name="Hong S.-Y."/>
            <person name="Cho K."/>
            <person name="Sohn K.H."/>
        </authorList>
    </citation>
    <scope>NUCLEOTIDE SEQUENCE</scope>
    <source>
        <strain evidence="1">KR_2_A2</strain>
    </source>
</reference>
<proteinExistence type="predicted"/>
<protein>
    <submittedName>
        <fullName evidence="1">Uncharacterized protein</fullName>
    </submittedName>
</protein>
<sequence>MDGLRDVELLELPCNTPIVMMTIAGDTLTAQSVFVKLIGSSDGFVTIQNANNKWQRLAHGELGSCQFAHPSEAVNLKPKIAPSGGLVFESEYGVLGIYWENRLKVLRCRGRYWQDTQAWVLLQQYQLGASDAKSTAQLKLNESAVNENDLAGRVQLVMQSVELGKTLEELKEILELVYGTEPPMGSHIMTSVMLRERRKLILKLLEAGLSTEEAGGVFKLVYGTSPSIMKADAYSEAGTHGSEYVAVPLATAEKLTK</sequence>
<accession>A0A8S9U965</accession>